<evidence type="ECO:0008006" key="4">
    <source>
        <dbReference type="Google" id="ProtNLM"/>
    </source>
</evidence>
<dbReference type="OrthoDB" id="5785537at2"/>
<proteinExistence type="predicted"/>
<dbReference type="PIRSF" id="PIRSF019883">
    <property type="entry name" value="UCP019883"/>
    <property type="match status" value="1"/>
</dbReference>
<dbReference type="Proteomes" id="UP000216020">
    <property type="component" value="Unassembled WGS sequence"/>
</dbReference>
<keyword evidence="1" id="KW-0812">Transmembrane</keyword>
<evidence type="ECO:0000256" key="1">
    <source>
        <dbReference type="SAM" id="Phobius"/>
    </source>
</evidence>
<organism evidence="2 3">
    <name type="scientific">Bordetella genomosp. 10</name>
    <dbReference type="NCBI Taxonomy" id="1416804"/>
    <lineage>
        <taxon>Bacteria</taxon>
        <taxon>Pseudomonadati</taxon>
        <taxon>Pseudomonadota</taxon>
        <taxon>Betaproteobacteria</taxon>
        <taxon>Burkholderiales</taxon>
        <taxon>Alcaligenaceae</taxon>
        <taxon>Bordetella</taxon>
    </lineage>
</organism>
<dbReference type="AlphaFoldDB" id="A0A261SMA8"/>
<feature type="transmembrane region" description="Helical" evidence="1">
    <location>
        <begin position="44"/>
        <end position="65"/>
    </location>
</feature>
<reference evidence="3" key="1">
    <citation type="submission" date="2017-05" db="EMBL/GenBank/DDBJ databases">
        <title>Complete and WGS of Bordetella genogroups.</title>
        <authorList>
            <person name="Spilker T."/>
            <person name="Lipuma J."/>
        </authorList>
    </citation>
    <scope>NUCLEOTIDE SEQUENCE [LARGE SCALE GENOMIC DNA]</scope>
    <source>
        <strain evidence="3">AU16122</strain>
    </source>
</reference>
<feature type="transmembrane region" description="Helical" evidence="1">
    <location>
        <begin position="77"/>
        <end position="100"/>
    </location>
</feature>
<evidence type="ECO:0000313" key="2">
    <source>
        <dbReference type="EMBL" id="OZI38295.1"/>
    </source>
</evidence>
<dbReference type="InterPro" id="IPR016768">
    <property type="entry name" value="UCP019883"/>
</dbReference>
<dbReference type="EMBL" id="NEVM01000001">
    <property type="protein sequence ID" value="OZI38295.1"/>
    <property type="molecule type" value="Genomic_DNA"/>
</dbReference>
<dbReference type="Pfam" id="PF10993">
    <property type="entry name" value="DUF2818"/>
    <property type="match status" value="1"/>
</dbReference>
<protein>
    <recommendedName>
        <fullName evidence="4">DUF2818 domain-containing protein</fullName>
    </recommendedName>
</protein>
<gene>
    <name evidence="2" type="ORF">CAL29_08215</name>
</gene>
<feature type="transmembrane region" description="Helical" evidence="1">
    <location>
        <begin position="6"/>
        <end position="23"/>
    </location>
</feature>
<name>A0A261SMA8_9BORD</name>
<comment type="caution">
    <text evidence="2">The sequence shown here is derived from an EMBL/GenBank/DDBJ whole genome shotgun (WGS) entry which is preliminary data.</text>
</comment>
<evidence type="ECO:0000313" key="3">
    <source>
        <dbReference type="Proteomes" id="UP000216020"/>
    </source>
</evidence>
<accession>A0A261SMA8</accession>
<keyword evidence="3" id="KW-1185">Reference proteome</keyword>
<sequence>MNQTLAVWLLIALAAISANLPFLNERVFALFAWRKGGAPAVKPIWLRMVEVLVFYVIVGLIGFAFESALGNPFPQGWQFYVIGLCLFLVLGYPGFVIRYLHKNRKHDGPSRD</sequence>
<keyword evidence="1" id="KW-1133">Transmembrane helix</keyword>
<keyword evidence="1" id="KW-0472">Membrane</keyword>
<dbReference type="RefSeq" id="WP_094852392.1">
    <property type="nucleotide sequence ID" value="NZ_NEVM01000001.1"/>
</dbReference>